<dbReference type="PANTHER" id="PTHR47903:SF2">
    <property type="entry name" value="OS07G0636400 PROTEIN"/>
    <property type="match status" value="1"/>
</dbReference>
<dbReference type="OrthoDB" id="20109at2759"/>
<keyword evidence="3" id="KW-1185">Reference proteome</keyword>
<evidence type="ECO:0000256" key="1">
    <source>
        <dbReference type="SAM" id="Phobius"/>
    </source>
</evidence>
<accession>A0A6A4MBV7</accession>
<dbReference type="Proteomes" id="UP000428333">
    <property type="component" value="Linkage Group LG03"/>
</dbReference>
<name>A0A6A4MBV7_9ERIC</name>
<evidence type="ECO:0000313" key="3">
    <source>
        <dbReference type="Proteomes" id="UP000428333"/>
    </source>
</evidence>
<feature type="non-terminal residue" evidence="2">
    <location>
        <position position="1"/>
    </location>
</feature>
<dbReference type="PANTHER" id="PTHR47903">
    <property type="entry name" value="OS07G0636400 PROTEIN"/>
    <property type="match status" value="1"/>
</dbReference>
<reference evidence="2 3" key="1">
    <citation type="journal article" date="2019" name="Genome Biol. Evol.">
        <title>The Rhododendron genome and chromosomal organization provide insight into shared whole-genome duplications across the heath family (Ericaceae).</title>
        <authorList>
            <person name="Soza V.L."/>
            <person name="Lindsley D."/>
            <person name="Waalkes A."/>
            <person name="Ramage E."/>
            <person name="Patwardhan R.P."/>
            <person name="Burton J.N."/>
            <person name="Adey A."/>
            <person name="Kumar A."/>
            <person name="Qiu R."/>
            <person name="Shendure J."/>
            <person name="Hall B."/>
        </authorList>
    </citation>
    <scope>NUCLEOTIDE SEQUENCE [LARGE SCALE GENOMIC DNA]</scope>
    <source>
        <strain evidence="2">RSF 1966-606</strain>
    </source>
</reference>
<dbReference type="AlphaFoldDB" id="A0A6A4MBV7"/>
<evidence type="ECO:0000313" key="2">
    <source>
        <dbReference type="EMBL" id="KAE9464137.1"/>
    </source>
</evidence>
<protein>
    <submittedName>
        <fullName evidence="2">Uncharacterized protein</fullName>
    </submittedName>
</protein>
<feature type="transmembrane region" description="Helical" evidence="1">
    <location>
        <begin position="62"/>
        <end position="82"/>
    </location>
</feature>
<keyword evidence="1" id="KW-1133">Transmembrane helix</keyword>
<keyword evidence="1" id="KW-0812">Transmembrane</keyword>
<sequence length="83" mass="9359">MDTALPHKIWLKQQFSIGVNEVTRVLECMPPIDVKGSSPGHPLTTTRRFCCKASPVEIQVTFPLLLGNIGMFFLAFCHSFVFY</sequence>
<organism evidence="2 3">
    <name type="scientific">Rhododendron williamsianum</name>
    <dbReference type="NCBI Taxonomy" id="262921"/>
    <lineage>
        <taxon>Eukaryota</taxon>
        <taxon>Viridiplantae</taxon>
        <taxon>Streptophyta</taxon>
        <taxon>Embryophyta</taxon>
        <taxon>Tracheophyta</taxon>
        <taxon>Spermatophyta</taxon>
        <taxon>Magnoliopsida</taxon>
        <taxon>eudicotyledons</taxon>
        <taxon>Gunneridae</taxon>
        <taxon>Pentapetalae</taxon>
        <taxon>asterids</taxon>
        <taxon>Ericales</taxon>
        <taxon>Ericaceae</taxon>
        <taxon>Ericoideae</taxon>
        <taxon>Rhodoreae</taxon>
        <taxon>Rhododendron</taxon>
    </lineage>
</organism>
<proteinExistence type="predicted"/>
<keyword evidence="1" id="KW-0472">Membrane</keyword>
<gene>
    <name evidence="2" type="ORF">C3L33_03948</name>
</gene>
<comment type="caution">
    <text evidence="2">The sequence shown here is derived from an EMBL/GenBank/DDBJ whole genome shotgun (WGS) entry which is preliminary data.</text>
</comment>
<dbReference type="EMBL" id="QEFC01000544">
    <property type="protein sequence ID" value="KAE9464137.1"/>
    <property type="molecule type" value="Genomic_DNA"/>
</dbReference>